<evidence type="ECO:0000256" key="13">
    <source>
        <dbReference type="ARBA" id="ARBA00023180"/>
    </source>
</evidence>
<evidence type="ECO:0000256" key="5">
    <source>
        <dbReference type="ARBA" id="ARBA00022692"/>
    </source>
</evidence>
<feature type="transmembrane region" description="Helical" evidence="15">
    <location>
        <begin position="595"/>
        <end position="616"/>
    </location>
</feature>
<dbReference type="Gene3D" id="3.40.630.10">
    <property type="entry name" value="Zn peptidases"/>
    <property type="match status" value="1"/>
</dbReference>
<dbReference type="CDD" id="cd03875">
    <property type="entry name" value="M28_Fxna_like"/>
    <property type="match status" value="1"/>
</dbReference>
<comment type="cofactor">
    <cofactor evidence="1">
        <name>Zn(2+)</name>
        <dbReference type="ChEBI" id="CHEBI:29105"/>
    </cofactor>
</comment>
<comment type="caution">
    <text evidence="17">The sequence shown here is derived from an EMBL/GenBank/DDBJ whole genome shotgun (WGS) entry which is preliminary data.</text>
</comment>
<feature type="transmembrane region" description="Helical" evidence="15">
    <location>
        <begin position="411"/>
        <end position="430"/>
    </location>
</feature>
<evidence type="ECO:0000256" key="12">
    <source>
        <dbReference type="ARBA" id="ARBA00023136"/>
    </source>
</evidence>
<reference evidence="17 18" key="1">
    <citation type="submission" date="2019-01" db="EMBL/GenBank/DDBJ databases">
        <title>Draft genome sequence of Psathyrella aberdarensis IHI B618.</title>
        <authorList>
            <person name="Buettner E."/>
            <person name="Kellner H."/>
        </authorList>
    </citation>
    <scope>NUCLEOTIDE SEQUENCE [LARGE SCALE GENOMIC DNA]</scope>
    <source>
        <strain evidence="17 18">IHI B618</strain>
    </source>
</reference>
<dbReference type="GO" id="GO:0046872">
    <property type="term" value="F:metal ion binding"/>
    <property type="evidence" value="ECO:0007669"/>
    <property type="project" value="UniProtKB-KW"/>
</dbReference>
<dbReference type="InterPro" id="IPR045175">
    <property type="entry name" value="M28_fam"/>
</dbReference>
<dbReference type="AlphaFoldDB" id="A0A4Q2DBJ1"/>
<evidence type="ECO:0000313" key="17">
    <source>
        <dbReference type="EMBL" id="RXW17050.1"/>
    </source>
</evidence>
<keyword evidence="7 14" id="KW-0378">Hydrolase</keyword>
<keyword evidence="12 15" id="KW-0472">Membrane</keyword>
<dbReference type="InterPro" id="IPR007484">
    <property type="entry name" value="Peptidase_M28"/>
</dbReference>
<feature type="transmembrane region" description="Helical" evidence="15">
    <location>
        <begin position="374"/>
        <end position="391"/>
    </location>
</feature>
<dbReference type="GO" id="GO:0008235">
    <property type="term" value="F:metalloexopeptidase activity"/>
    <property type="evidence" value="ECO:0007669"/>
    <property type="project" value="InterPro"/>
</dbReference>
<dbReference type="GO" id="GO:0005789">
    <property type="term" value="C:endoplasmic reticulum membrane"/>
    <property type="evidence" value="ECO:0007669"/>
    <property type="project" value="UniProtKB-SubCell"/>
</dbReference>
<name>A0A4Q2DBJ1_9AGAR</name>
<dbReference type="Pfam" id="PF04389">
    <property type="entry name" value="Peptidase_M28"/>
    <property type="match status" value="1"/>
</dbReference>
<dbReference type="GO" id="GO:0006508">
    <property type="term" value="P:proteolysis"/>
    <property type="evidence" value="ECO:0007669"/>
    <property type="project" value="UniProtKB-KW"/>
</dbReference>
<dbReference type="PANTHER" id="PTHR12147">
    <property type="entry name" value="METALLOPEPTIDASE M28 FAMILY MEMBER"/>
    <property type="match status" value="1"/>
</dbReference>
<accession>A0A4Q2DBJ1</accession>
<comment type="similarity">
    <text evidence="3 14">Belongs to the peptidase M28 family.</text>
</comment>
<comment type="subcellular location">
    <subcellularLocation>
        <location evidence="2">Endoplasmic reticulum membrane</location>
        <topology evidence="2">Multi-pass membrane protein</topology>
    </subcellularLocation>
</comment>
<evidence type="ECO:0000256" key="8">
    <source>
        <dbReference type="ARBA" id="ARBA00022824"/>
    </source>
</evidence>
<evidence type="ECO:0000256" key="10">
    <source>
        <dbReference type="ARBA" id="ARBA00022989"/>
    </source>
</evidence>
<keyword evidence="18" id="KW-1185">Reference proteome</keyword>
<feature type="domain" description="Peptidase M28" evidence="16">
    <location>
        <begin position="138"/>
        <end position="331"/>
    </location>
</feature>
<keyword evidence="10 15" id="KW-1133">Transmembrane helix</keyword>
<keyword evidence="4 14" id="KW-0645">Protease</keyword>
<feature type="transmembrane region" description="Helical" evidence="15">
    <location>
        <begin position="525"/>
        <end position="547"/>
    </location>
</feature>
<keyword evidence="11" id="KW-0482">Metalloprotease</keyword>
<protein>
    <recommendedName>
        <fullName evidence="14">Peptide hydrolase</fullName>
        <ecNumber evidence="14">3.4.-.-</ecNumber>
    </recommendedName>
</protein>
<dbReference type="PANTHER" id="PTHR12147:SF22">
    <property type="entry name" value="ENDOPLASMIC RETICULUM METALLOPEPTIDASE 1"/>
    <property type="match status" value="1"/>
</dbReference>
<feature type="transmembrane region" description="Helical" evidence="15">
    <location>
        <begin position="567"/>
        <end position="588"/>
    </location>
</feature>
<organism evidence="17 18">
    <name type="scientific">Candolleomyces aberdarensis</name>
    <dbReference type="NCBI Taxonomy" id="2316362"/>
    <lineage>
        <taxon>Eukaryota</taxon>
        <taxon>Fungi</taxon>
        <taxon>Dikarya</taxon>
        <taxon>Basidiomycota</taxon>
        <taxon>Agaricomycotina</taxon>
        <taxon>Agaricomycetes</taxon>
        <taxon>Agaricomycetidae</taxon>
        <taxon>Agaricales</taxon>
        <taxon>Agaricineae</taxon>
        <taxon>Psathyrellaceae</taxon>
        <taxon>Candolleomyces</taxon>
    </lineage>
</organism>
<dbReference type="OrthoDB" id="76293at2759"/>
<evidence type="ECO:0000259" key="16">
    <source>
        <dbReference type="Pfam" id="PF04389"/>
    </source>
</evidence>
<keyword evidence="8" id="KW-0256">Endoplasmic reticulum</keyword>
<evidence type="ECO:0000256" key="9">
    <source>
        <dbReference type="ARBA" id="ARBA00022833"/>
    </source>
</evidence>
<evidence type="ECO:0000256" key="6">
    <source>
        <dbReference type="ARBA" id="ARBA00022723"/>
    </source>
</evidence>
<keyword evidence="6 14" id="KW-0479">Metal-binding</keyword>
<evidence type="ECO:0000256" key="14">
    <source>
        <dbReference type="RuleBase" id="RU361240"/>
    </source>
</evidence>
<evidence type="ECO:0000256" key="3">
    <source>
        <dbReference type="ARBA" id="ARBA00010918"/>
    </source>
</evidence>
<evidence type="ECO:0000256" key="11">
    <source>
        <dbReference type="ARBA" id="ARBA00023049"/>
    </source>
</evidence>
<proteinExistence type="inferred from homology"/>
<evidence type="ECO:0000256" key="4">
    <source>
        <dbReference type="ARBA" id="ARBA00022670"/>
    </source>
</evidence>
<dbReference type="EC" id="3.4.-.-" evidence="14"/>
<feature type="transmembrane region" description="Helical" evidence="15">
    <location>
        <begin position="474"/>
        <end position="493"/>
    </location>
</feature>
<evidence type="ECO:0000256" key="15">
    <source>
        <dbReference type="SAM" id="Phobius"/>
    </source>
</evidence>
<dbReference type="STRING" id="2316362.A0A4Q2DBJ1"/>
<keyword evidence="13" id="KW-0325">Glycoprotein</keyword>
<feature type="transmembrane region" description="Helical" evidence="15">
    <location>
        <begin position="499"/>
        <end position="518"/>
    </location>
</feature>
<keyword evidence="5 15" id="KW-0812">Transmembrane</keyword>
<dbReference type="SUPFAM" id="SSF53187">
    <property type="entry name" value="Zn-dependent exopeptidases"/>
    <property type="match status" value="1"/>
</dbReference>
<feature type="transmembrane region" description="Helical" evidence="15">
    <location>
        <begin position="450"/>
        <end position="467"/>
    </location>
</feature>
<dbReference type="FunFam" id="3.40.630.10:FF:000008">
    <property type="entry name" value="Endoplasmic reticulum metallopeptidase 1"/>
    <property type="match status" value="1"/>
</dbReference>
<sequence length="861" mass="94927">MASHRRQWGALSSLLFLAPVFIAVPWLAYRNHRTLPEPEYRLFKPGTNIPQIAESEILGVAKFLSEEIGYRTVGTEEHAAADQWMVIQANKIKEECENVVAKTGRKLQCEVSRQQGSGYHRFDMMGKRLYKTYNDLSNIIVRISDGSEEGKEHALLVNAHLDSTLPSPGAADDAISVGVMLDCMRVLLATPDWSPKHAVIFLFNHAEESLQDGSHLFSTQHPWAKTARAVINLEAAGTTGRELLFQATSEQMIEAYSHVPRPYGTVFANEIFSSGIILSDTDFRQFEQYLNITGLDMAIVGNSYLYHMRKDLVENIEPGVAQHMGENTLALISYLTSDKSPIPDLAGGYTKPRTVYFTYVGRLFFSYSFATAKIMYGLLFLASVGLVKFTFAEPIPKGSGLWTVQGNAAKAVSLGVAGTFIAPNVVAVLMRQVLQKNLSWFSDPLAPVVLYGPACLLGALVPQYFFVGKIHERTLWTSILLMQTFMALGLQWMNIGSAALFFMSSLPLFIVTVINPLFVSGSGDVALISYALGQIFPLLTSSLLGIPTLEVFVPLTGRMGAEAPSDHIIAILVAVLGAPAFPLAIPLMHRFGKRALLRGIIVTSVLAAGSIAFFSARDPFDAMHQKRVFVLHMENVTTSEQHLHLAASDGAPGFEILVDEIVREFGTTDHAPAPVIMNDHNSDWDSLYPFSAFLTPFKVPLAVPKNYVSPWVNGRKFSIYAIEDEKDLVGGTRSLKIKIDHPGLIWTVIAFDAHVLKWDLDDNPPDEFARHHVKEASFFGTDSYELSLVIKISPETNPDGKLRINYMGLQEKGIWPAKKAVKEQGGAAMELFERLDNWLDEKTGGTVDALLMGCVGGVQEL</sequence>
<evidence type="ECO:0000313" key="18">
    <source>
        <dbReference type="Proteomes" id="UP000290288"/>
    </source>
</evidence>
<evidence type="ECO:0000256" key="1">
    <source>
        <dbReference type="ARBA" id="ARBA00001947"/>
    </source>
</evidence>
<dbReference type="EMBL" id="SDEE01000376">
    <property type="protein sequence ID" value="RXW17050.1"/>
    <property type="molecule type" value="Genomic_DNA"/>
</dbReference>
<gene>
    <name evidence="17" type="ORF">EST38_g8797</name>
</gene>
<keyword evidence="9 14" id="KW-0862">Zinc</keyword>
<dbReference type="InterPro" id="IPR048024">
    <property type="entry name" value="Fxna-like_M28_dom"/>
</dbReference>
<evidence type="ECO:0000256" key="7">
    <source>
        <dbReference type="ARBA" id="ARBA00022801"/>
    </source>
</evidence>
<dbReference type="Proteomes" id="UP000290288">
    <property type="component" value="Unassembled WGS sequence"/>
</dbReference>
<evidence type="ECO:0000256" key="2">
    <source>
        <dbReference type="ARBA" id="ARBA00004477"/>
    </source>
</evidence>